<protein>
    <recommendedName>
        <fullName evidence="4">DUF1449 domain-containing protein</fullName>
    </recommendedName>
</protein>
<dbReference type="EMBL" id="CP021081">
    <property type="protein sequence ID" value="ASN81689.1"/>
    <property type="molecule type" value="Genomic_DNA"/>
</dbReference>
<feature type="transmembrane region" description="Helical" evidence="1">
    <location>
        <begin position="14"/>
        <end position="35"/>
    </location>
</feature>
<dbReference type="STRING" id="317577.GCA_000419625_01446"/>
<name>A0A221SYG9_9DEIO</name>
<feature type="transmembrane region" description="Helical" evidence="1">
    <location>
        <begin position="113"/>
        <end position="133"/>
    </location>
</feature>
<keyword evidence="1" id="KW-0812">Transmembrane</keyword>
<evidence type="ECO:0000256" key="1">
    <source>
        <dbReference type="SAM" id="Phobius"/>
    </source>
</evidence>
<feature type="transmembrane region" description="Helical" evidence="1">
    <location>
        <begin position="79"/>
        <end position="101"/>
    </location>
</feature>
<evidence type="ECO:0000313" key="3">
    <source>
        <dbReference type="Proteomes" id="UP000259030"/>
    </source>
</evidence>
<sequence>MTDFLQTALTFPTLIWSVLFALCAVYWLVAATGLVGHHHGDHGLTDPHFHAGEVHHSHGAPDATDAGLLTRLGLNGVPITVVLTLLSFCAWVITYFVHLLLLSSLPAAGRELLGLLVAVGALIPALLLTNVLVRPLRPVFRSLNTPDHQPVVGRVGVVTTSHVDGRYGQAAVQDGGAGLLLQVRCTPPERPVRGDRVVLLEYNAADHSYWVTTEDRFNA</sequence>
<gene>
    <name evidence="2" type="ORF">DFI_12415</name>
</gene>
<keyword evidence="3" id="KW-1185">Reference proteome</keyword>
<evidence type="ECO:0008006" key="4">
    <source>
        <dbReference type="Google" id="ProtNLM"/>
    </source>
</evidence>
<dbReference type="RefSeq" id="WP_027463787.1">
    <property type="nucleotide sequence ID" value="NZ_CP021081.1"/>
</dbReference>
<reference evidence="2 3" key="1">
    <citation type="submission" date="2017-05" db="EMBL/GenBank/DDBJ databases">
        <title>The complete genome sequence of Deinococcus ficus isolated from the rhizosphere of the Ficus religiosa L. in Taiwan.</title>
        <authorList>
            <person name="Wu K.-M."/>
            <person name="Liao T.-L."/>
            <person name="Liu Y.-M."/>
            <person name="Young C.-C."/>
            <person name="Tsai S.-F."/>
        </authorList>
    </citation>
    <scope>NUCLEOTIDE SEQUENCE [LARGE SCALE GENOMIC DNA]</scope>
    <source>
        <strain evidence="2 3">CC-FR2-10</strain>
    </source>
</reference>
<organism evidence="2 3">
    <name type="scientific">Deinococcus ficus</name>
    <dbReference type="NCBI Taxonomy" id="317577"/>
    <lineage>
        <taxon>Bacteria</taxon>
        <taxon>Thermotogati</taxon>
        <taxon>Deinococcota</taxon>
        <taxon>Deinococci</taxon>
        <taxon>Deinococcales</taxon>
        <taxon>Deinococcaceae</taxon>
        <taxon>Deinococcus</taxon>
    </lineage>
</organism>
<accession>A0A221SYG9</accession>
<keyword evidence="1" id="KW-0472">Membrane</keyword>
<proteinExistence type="predicted"/>
<dbReference type="Proteomes" id="UP000259030">
    <property type="component" value="Chromosome"/>
</dbReference>
<dbReference type="AlphaFoldDB" id="A0A221SYG9"/>
<keyword evidence="1" id="KW-1133">Transmembrane helix</keyword>
<dbReference type="KEGG" id="dfc:DFI_12415"/>
<evidence type="ECO:0000313" key="2">
    <source>
        <dbReference type="EMBL" id="ASN81689.1"/>
    </source>
</evidence>